<evidence type="ECO:0000256" key="4">
    <source>
        <dbReference type="ARBA" id="ARBA00023163"/>
    </source>
</evidence>
<proteinExistence type="predicted"/>
<dbReference type="CDD" id="cd06170">
    <property type="entry name" value="LuxR_C_like"/>
    <property type="match status" value="1"/>
</dbReference>
<dbReference type="InterPro" id="IPR000792">
    <property type="entry name" value="Tscrpt_reg_LuxR_C"/>
</dbReference>
<feature type="domain" description="Response regulatory" evidence="7">
    <location>
        <begin position="5"/>
        <end position="116"/>
    </location>
</feature>
<evidence type="ECO:0000259" key="7">
    <source>
        <dbReference type="PROSITE" id="PS50110"/>
    </source>
</evidence>
<protein>
    <submittedName>
        <fullName evidence="8">Response regulator transcription factor</fullName>
    </submittedName>
</protein>
<keyword evidence="1 5" id="KW-0597">Phosphoprotein</keyword>
<dbReference type="SMART" id="SM00421">
    <property type="entry name" value="HTH_LUXR"/>
    <property type="match status" value="1"/>
</dbReference>
<dbReference type="PRINTS" id="PR00038">
    <property type="entry name" value="HTHLUXR"/>
</dbReference>
<dbReference type="PANTHER" id="PTHR43214">
    <property type="entry name" value="TWO-COMPONENT RESPONSE REGULATOR"/>
    <property type="match status" value="1"/>
</dbReference>
<dbReference type="Proteomes" id="UP001202717">
    <property type="component" value="Chromosome"/>
</dbReference>
<dbReference type="InterPro" id="IPR039420">
    <property type="entry name" value="WalR-like"/>
</dbReference>
<dbReference type="PROSITE" id="PS50110">
    <property type="entry name" value="RESPONSE_REGULATORY"/>
    <property type="match status" value="1"/>
</dbReference>
<dbReference type="Pfam" id="PF00196">
    <property type="entry name" value="GerE"/>
    <property type="match status" value="1"/>
</dbReference>
<keyword evidence="4" id="KW-0804">Transcription</keyword>
<evidence type="ECO:0000259" key="6">
    <source>
        <dbReference type="PROSITE" id="PS50043"/>
    </source>
</evidence>
<organism evidence="8 9">
    <name type="scientific">Psychroserpens ponticola</name>
    <dbReference type="NCBI Taxonomy" id="2932268"/>
    <lineage>
        <taxon>Bacteria</taxon>
        <taxon>Pseudomonadati</taxon>
        <taxon>Bacteroidota</taxon>
        <taxon>Flavobacteriia</taxon>
        <taxon>Flavobacteriales</taxon>
        <taxon>Flavobacteriaceae</taxon>
        <taxon>Psychroserpens</taxon>
    </lineage>
</organism>
<dbReference type="SMART" id="SM00448">
    <property type="entry name" value="REC"/>
    <property type="match status" value="1"/>
</dbReference>
<dbReference type="InterPro" id="IPR016032">
    <property type="entry name" value="Sig_transdc_resp-reg_C-effctor"/>
</dbReference>
<dbReference type="CDD" id="cd17535">
    <property type="entry name" value="REC_NarL-like"/>
    <property type="match status" value="1"/>
</dbReference>
<feature type="modified residue" description="4-aspartylphosphate" evidence="5">
    <location>
        <position position="56"/>
    </location>
</feature>
<evidence type="ECO:0000313" key="9">
    <source>
        <dbReference type="Proteomes" id="UP001202717"/>
    </source>
</evidence>
<dbReference type="Pfam" id="PF00072">
    <property type="entry name" value="Response_reg"/>
    <property type="match status" value="1"/>
</dbReference>
<dbReference type="SUPFAM" id="SSF46894">
    <property type="entry name" value="C-terminal effector domain of the bipartite response regulators"/>
    <property type="match status" value="1"/>
</dbReference>
<name>A0ABY7RZX9_9FLAO</name>
<dbReference type="Gene3D" id="1.10.10.10">
    <property type="entry name" value="Winged helix-like DNA-binding domain superfamily/Winged helix DNA-binding domain"/>
    <property type="match status" value="1"/>
</dbReference>
<dbReference type="SUPFAM" id="SSF52172">
    <property type="entry name" value="CheY-like"/>
    <property type="match status" value="1"/>
</dbReference>
<keyword evidence="9" id="KW-1185">Reference proteome</keyword>
<dbReference type="EMBL" id="CP116221">
    <property type="protein sequence ID" value="WCO02637.1"/>
    <property type="molecule type" value="Genomic_DNA"/>
</dbReference>
<sequence length="201" mass="23131">MQNINIVLVDDHKMFLEGISSVLQKQSHINIKGVFDSAILAIEFIETNDVDLLITDISMPEINGLELIKAVKKNKPDLKILVISMFKQIQSFNNINGYLLKETSHEILLKAITTIVIEEKSYYYKDFVKRTDELEFKKHLLTKREKEIIKLIANEYSTDEIAKQLFLSKHTVEAHKKNIFLKLQVHNAAGLVKKAAYLGYL</sequence>
<evidence type="ECO:0000313" key="8">
    <source>
        <dbReference type="EMBL" id="WCO02637.1"/>
    </source>
</evidence>
<dbReference type="PROSITE" id="PS50043">
    <property type="entry name" value="HTH_LUXR_2"/>
    <property type="match status" value="1"/>
</dbReference>
<gene>
    <name evidence="8" type="ORF">MUN68_003870</name>
</gene>
<dbReference type="RefSeq" id="WP_249995404.1">
    <property type="nucleotide sequence ID" value="NZ_CP116221.1"/>
</dbReference>
<evidence type="ECO:0000256" key="3">
    <source>
        <dbReference type="ARBA" id="ARBA00023125"/>
    </source>
</evidence>
<feature type="domain" description="HTH luxR-type" evidence="6">
    <location>
        <begin position="134"/>
        <end position="199"/>
    </location>
</feature>
<dbReference type="InterPro" id="IPR001789">
    <property type="entry name" value="Sig_transdc_resp-reg_receiver"/>
</dbReference>
<reference evidence="8 9" key="1">
    <citation type="submission" date="2023-01" db="EMBL/GenBank/DDBJ databases">
        <title>Psychroserpens ponticola sp. nov., isolated from seawater.</title>
        <authorList>
            <person name="Kristyanto S."/>
            <person name="Jung J."/>
            <person name="Kim J.M."/>
            <person name="Jeon C.O."/>
        </authorList>
    </citation>
    <scope>NUCLEOTIDE SEQUENCE [LARGE SCALE GENOMIC DNA]</scope>
    <source>
        <strain evidence="8 9">MSW6</strain>
    </source>
</reference>
<dbReference type="InterPro" id="IPR058245">
    <property type="entry name" value="NreC/VraR/RcsB-like_REC"/>
</dbReference>
<dbReference type="PANTHER" id="PTHR43214:SF41">
    <property type="entry name" value="NITRATE_NITRITE RESPONSE REGULATOR PROTEIN NARP"/>
    <property type="match status" value="1"/>
</dbReference>
<keyword evidence="3" id="KW-0238">DNA-binding</keyword>
<keyword evidence="2" id="KW-0805">Transcription regulation</keyword>
<evidence type="ECO:0000256" key="5">
    <source>
        <dbReference type="PROSITE-ProRule" id="PRU00169"/>
    </source>
</evidence>
<dbReference type="Gene3D" id="3.40.50.2300">
    <property type="match status" value="1"/>
</dbReference>
<evidence type="ECO:0000256" key="1">
    <source>
        <dbReference type="ARBA" id="ARBA00022553"/>
    </source>
</evidence>
<evidence type="ECO:0000256" key="2">
    <source>
        <dbReference type="ARBA" id="ARBA00023015"/>
    </source>
</evidence>
<accession>A0ABY7RZX9</accession>
<dbReference type="InterPro" id="IPR011006">
    <property type="entry name" value="CheY-like_superfamily"/>
</dbReference>
<dbReference type="InterPro" id="IPR036388">
    <property type="entry name" value="WH-like_DNA-bd_sf"/>
</dbReference>